<evidence type="ECO:0000256" key="2">
    <source>
        <dbReference type="ARBA" id="ARBA00022898"/>
    </source>
</evidence>
<dbReference type="CDD" id="cd00609">
    <property type="entry name" value="AAT_like"/>
    <property type="match status" value="1"/>
</dbReference>
<sequence length="487" mass="51746">MRTWQTPLAIDRADPAPLSVQIARALGARIRAGALRPGAPLPSSRALARTLGVHRNTVLAAYGELAAEGWIASDPARATFVSRELPPPPPGAPGRAGPEAGAPAARAGFDLPPAPADATWSTLPPGTLELLGGTPDPRLVPVAALGSAYRRALRRREHLSYGDAAGHPRLRAALARMLGEARGLAVAADGILVTRGAQMALSLAGRALLRSGDGVAVEALGYRPAWESLRLAGLRTVPVPVDARGLQVERLEALAAAGAVRAVYLTPHHQYPTTVTLAPARRLALLEVARRARLLVLEDDYDAEFHYDGRPVPPLASADGAGVVVYVGTLSKVLAPGLRIGWLAGPPDAIERVTAHRRFLDRQGDLAVEAAVAELFEEGEAQRHAWRTRRVYAGRREALAAALRARLPGALSFRMPAGGMALWCRVAPGLDPEAWAARALRAGVAVQPGRLFAHDRRARPFLRLGFGRLDERELAEAVRRLAAALPR</sequence>
<evidence type="ECO:0000256" key="6">
    <source>
        <dbReference type="SAM" id="MobiDB-lite"/>
    </source>
</evidence>
<dbReference type="HOGENOM" id="CLU_017584_0_1_7"/>
<gene>
    <name evidence="8" type="ordered locus">A2cp1_0059</name>
</gene>
<dbReference type="Gene3D" id="3.40.640.10">
    <property type="entry name" value="Type I PLP-dependent aspartate aminotransferase-like (Major domain)"/>
    <property type="match status" value="1"/>
</dbReference>
<evidence type="ECO:0000259" key="7">
    <source>
        <dbReference type="PROSITE" id="PS50949"/>
    </source>
</evidence>
<evidence type="ECO:0000256" key="3">
    <source>
        <dbReference type="ARBA" id="ARBA00023015"/>
    </source>
</evidence>
<keyword evidence="3" id="KW-0805">Transcription regulation</keyword>
<dbReference type="InterPro" id="IPR015421">
    <property type="entry name" value="PyrdxlP-dep_Trfase_major"/>
</dbReference>
<dbReference type="PROSITE" id="PS50949">
    <property type="entry name" value="HTH_GNTR"/>
    <property type="match status" value="1"/>
</dbReference>
<dbReference type="GO" id="GO:0003677">
    <property type="term" value="F:DNA binding"/>
    <property type="evidence" value="ECO:0007669"/>
    <property type="project" value="UniProtKB-KW"/>
</dbReference>
<accession>B8J7S7</accession>
<proteinExistence type="inferred from homology"/>
<dbReference type="Proteomes" id="UP000007089">
    <property type="component" value="Chromosome"/>
</dbReference>
<dbReference type="CDD" id="cd07377">
    <property type="entry name" value="WHTH_GntR"/>
    <property type="match status" value="1"/>
</dbReference>
<name>B8J7S7_ANAD2</name>
<dbReference type="InterPro" id="IPR000524">
    <property type="entry name" value="Tscrpt_reg_HTH_GntR"/>
</dbReference>
<keyword evidence="9" id="KW-1185">Reference proteome</keyword>
<dbReference type="KEGG" id="acp:A2cp1_0059"/>
<comment type="similarity">
    <text evidence="1">In the C-terminal section; belongs to the class-I pyridoxal-phosphate-dependent aminotransferase family.</text>
</comment>
<dbReference type="Pfam" id="PF00155">
    <property type="entry name" value="Aminotran_1_2"/>
    <property type="match status" value="1"/>
</dbReference>
<feature type="domain" description="HTH gntR-type" evidence="7">
    <location>
        <begin position="16"/>
        <end position="84"/>
    </location>
</feature>
<dbReference type="SUPFAM" id="SSF53383">
    <property type="entry name" value="PLP-dependent transferases"/>
    <property type="match status" value="1"/>
</dbReference>
<dbReference type="RefSeq" id="WP_012631512.1">
    <property type="nucleotide sequence ID" value="NC_011891.1"/>
</dbReference>
<feature type="compositionally biased region" description="Low complexity" evidence="6">
    <location>
        <begin position="93"/>
        <end position="107"/>
    </location>
</feature>
<dbReference type="InterPro" id="IPR015424">
    <property type="entry name" value="PyrdxlP-dep_Trfase"/>
</dbReference>
<feature type="region of interest" description="Disordered" evidence="6">
    <location>
        <begin position="82"/>
        <end position="107"/>
    </location>
</feature>
<dbReference type="Pfam" id="PF00392">
    <property type="entry name" value="GntR"/>
    <property type="match status" value="1"/>
</dbReference>
<evidence type="ECO:0000256" key="1">
    <source>
        <dbReference type="ARBA" id="ARBA00005384"/>
    </source>
</evidence>
<dbReference type="InterPro" id="IPR051446">
    <property type="entry name" value="HTH_trans_reg/aminotransferase"/>
</dbReference>
<evidence type="ECO:0000313" key="9">
    <source>
        <dbReference type="Proteomes" id="UP000007089"/>
    </source>
</evidence>
<dbReference type="GO" id="GO:0008483">
    <property type="term" value="F:transaminase activity"/>
    <property type="evidence" value="ECO:0007669"/>
    <property type="project" value="UniProtKB-KW"/>
</dbReference>
<keyword evidence="5" id="KW-0804">Transcription</keyword>
<dbReference type="GO" id="GO:0030170">
    <property type="term" value="F:pyridoxal phosphate binding"/>
    <property type="evidence" value="ECO:0007669"/>
    <property type="project" value="InterPro"/>
</dbReference>
<evidence type="ECO:0000256" key="4">
    <source>
        <dbReference type="ARBA" id="ARBA00023125"/>
    </source>
</evidence>
<keyword evidence="8" id="KW-0808">Transferase</keyword>
<dbReference type="PANTHER" id="PTHR46577:SF1">
    <property type="entry name" value="HTH-TYPE TRANSCRIPTIONAL REGULATORY PROTEIN GABR"/>
    <property type="match status" value="1"/>
</dbReference>
<dbReference type="InterPro" id="IPR036388">
    <property type="entry name" value="WH-like_DNA-bd_sf"/>
</dbReference>
<keyword evidence="8" id="KW-0032">Aminotransferase</keyword>
<organism evidence="8 9">
    <name type="scientific">Anaeromyxobacter dehalogenans (strain ATCC BAA-258 / DSM 21875 / 2CP-1)</name>
    <dbReference type="NCBI Taxonomy" id="455488"/>
    <lineage>
        <taxon>Bacteria</taxon>
        <taxon>Pseudomonadati</taxon>
        <taxon>Myxococcota</taxon>
        <taxon>Myxococcia</taxon>
        <taxon>Myxococcales</taxon>
        <taxon>Cystobacterineae</taxon>
        <taxon>Anaeromyxobacteraceae</taxon>
        <taxon>Anaeromyxobacter</taxon>
    </lineage>
</organism>
<dbReference type="EMBL" id="CP001359">
    <property type="protein sequence ID" value="ACL63419.1"/>
    <property type="molecule type" value="Genomic_DNA"/>
</dbReference>
<dbReference type="SUPFAM" id="SSF46785">
    <property type="entry name" value="Winged helix' DNA-binding domain"/>
    <property type="match status" value="1"/>
</dbReference>
<protein>
    <submittedName>
        <fullName evidence="8">Transcriptional regulator, GntR family with aminotransferase domain</fullName>
    </submittedName>
</protein>
<dbReference type="InterPro" id="IPR004839">
    <property type="entry name" value="Aminotransferase_I/II_large"/>
</dbReference>
<reference evidence="8" key="1">
    <citation type="submission" date="2009-01" db="EMBL/GenBank/DDBJ databases">
        <title>Complete sequence of Anaeromyxobacter dehalogenans 2CP-1.</title>
        <authorList>
            <consortium name="US DOE Joint Genome Institute"/>
            <person name="Lucas S."/>
            <person name="Copeland A."/>
            <person name="Lapidus A."/>
            <person name="Glavina del Rio T."/>
            <person name="Dalin E."/>
            <person name="Tice H."/>
            <person name="Bruce D."/>
            <person name="Goodwin L."/>
            <person name="Pitluck S."/>
            <person name="Saunders E."/>
            <person name="Brettin T."/>
            <person name="Detter J.C."/>
            <person name="Han C."/>
            <person name="Larimer F."/>
            <person name="Land M."/>
            <person name="Hauser L."/>
            <person name="Kyrpides N."/>
            <person name="Ovchinnikova G."/>
            <person name="Beliaev A.S."/>
            <person name="Richardson P."/>
        </authorList>
    </citation>
    <scope>NUCLEOTIDE SEQUENCE</scope>
    <source>
        <strain evidence="8">2CP-1</strain>
    </source>
</reference>
<dbReference type="InterPro" id="IPR036390">
    <property type="entry name" value="WH_DNA-bd_sf"/>
</dbReference>
<dbReference type="AlphaFoldDB" id="B8J7S7"/>
<keyword evidence="4" id="KW-0238">DNA-binding</keyword>
<dbReference type="SMART" id="SM00345">
    <property type="entry name" value="HTH_GNTR"/>
    <property type="match status" value="1"/>
</dbReference>
<dbReference type="PANTHER" id="PTHR46577">
    <property type="entry name" value="HTH-TYPE TRANSCRIPTIONAL REGULATORY PROTEIN GABR"/>
    <property type="match status" value="1"/>
</dbReference>
<keyword evidence="2" id="KW-0663">Pyridoxal phosphate</keyword>
<dbReference type="GO" id="GO:0003700">
    <property type="term" value="F:DNA-binding transcription factor activity"/>
    <property type="evidence" value="ECO:0007669"/>
    <property type="project" value="InterPro"/>
</dbReference>
<evidence type="ECO:0000313" key="8">
    <source>
        <dbReference type="EMBL" id="ACL63419.1"/>
    </source>
</evidence>
<dbReference type="Gene3D" id="1.10.10.10">
    <property type="entry name" value="Winged helix-like DNA-binding domain superfamily/Winged helix DNA-binding domain"/>
    <property type="match status" value="1"/>
</dbReference>
<dbReference type="PRINTS" id="PR00035">
    <property type="entry name" value="HTHGNTR"/>
</dbReference>
<evidence type="ECO:0000256" key="5">
    <source>
        <dbReference type="ARBA" id="ARBA00023163"/>
    </source>
</evidence>